<evidence type="ECO:0000313" key="1">
    <source>
        <dbReference type="EMBL" id="MFF8280967.1"/>
    </source>
</evidence>
<sequence>MTSDTSGTPFGPREFQLVLLRRMADHQPGLVEDAVRELGATRSELREANRRWQAWAHARRGPGELRRYRSALGEPVARRTVAEFDSEVLQWDLPLWPELRWEVLIGPLDRRTPPHVWGSGLVRAPGHPGPDLRTEADLRPWSCTLAEVGNAFPPARVRDGSAPTRLRLDFTLPDGTPRAAEFTWGLLQRLL</sequence>
<evidence type="ECO:0008006" key="3">
    <source>
        <dbReference type="Google" id="ProtNLM"/>
    </source>
</evidence>
<dbReference type="Proteomes" id="UP001603013">
    <property type="component" value="Unassembled WGS sequence"/>
</dbReference>
<gene>
    <name evidence="1" type="ORF">ACF05T_33740</name>
</gene>
<name>A0ABW6YNG7_9ACTN</name>
<proteinExistence type="predicted"/>
<dbReference type="EMBL" id="JBIBSM010000028">
    <property type="protein sequence ID" value="MFF8280967.1"/>
    <property type="molecule type" value="Genomic_DNA"/>
</dbReference>
<dbReference type="RefSeq" id="WP_391937733.1">
    <property type="nucleotide sequence ID" value="NZ_JBIBSM010000028.1"/>
</dbReference>
<protein>
    <recommendedName>
        <fullName evidence="3">Transcriptional regulator</fullName>
    </recommendedName>
</protein>
<keyword evidence="2" id="KW-1185">Reference proteome</keyword>
<reference evidence="1 2" key="1">
    <citation type="submission" date="2024-10" db="EMBL/GenBank/DDBJ databases">
        <title>The Natural Products Discovery Center: Release of the First 8490 Sequenced Strains for Exploring Actinobacteria Biosynthetic Diversity.</title>
        <authorList>
            <person name="Kalkreuter E."/>
            <person name="Kautsar S.A."/>
            <person name="Yang D."/>
            <person name="Bader C.D."/>
            <person name="Teijaro C.N."/>
            <person name="Fluegel L."/>
            <person name="Davis C.M."/>
            <person name="Simpson J.R."/>
            <person name="Lauterbach L."/>
            <person name="Steele A.D."/>
            <person name="Gui C."/>
            <person name="Meng S."/>
            <person name="Li G."/>
            <person name="Viehrig K."/>
            <person name="Ye F."/>
            <person name="Su P."/>
            <person name="Kiefer A.F."/>
            <person name="Nichols A."/>
            <person name="Cepeda A.J."/>
            <person name="Yan W."/>
            <person name="Fan B."/>
            <person name="Jiang Y."/>
            <person name="Adhikari A."/>
            <person name="Zheng C.-J."/>
            <person name="Schuster L."/>
            <person name="Cowan T.M."/>
            <person name="Smanski M.J."/>
            <person name="Chevrette M.G."/>
            <person name="De Carvalho L.P.S."/>
            <person name="Shen B."/>
        </authorList>
    </citation>
    <scope>NUCLEOTIDE SEQUENCE [LARGE SCALE GENOMIC DNA]</scope>
    <source>
        <strain evidence="1 2">NPDC015755</strain>
    </source>
</reference>
<accession>A0ABW6YNG7</accession>
<comment type="caution">
    <text evidence="1">The sequence shown here is derived from an EMBL/GenBank/DDBJ whole genome shotgun (WGS) entry which is preliminary data.</text>
</comment>
<evidence type="ECO:0000313" key="2">
    <source>
        <dbReference type="Proteomes" id="UP001603013"/>
    </source>
</evidence>
<organism evidence="1 2">
    <name type="scientific">Streptomyces lateritius</name>
    <dbReference type="NCBI Taxonomy" id="67313"/>
    <lineage>
        <taxon>Bacteria</taxon>
        <taxon>Bacillati</taxon>
        <taxon>Actinomycetota</taxon>
        <taxon>Actinomycetes</taxon>
        <taxon>Kitasatosporales</taxon>
        <taxon>Streptomycetaceae</taxon>
        <taxon>Streptomyces</taxon>
    </lineage>
</organism>